<sequence>MYLNKIPSDPLVLPWNNSNVLTAKLKYRFDDNTRNGELIESNTNILMFYDADKKSVLYENFDCTVKDHWNIIEHDFYNSLYTTVEFKYTPREYKRIIRNLVEGIVELHNKNKNCLSLNSVKNLVIKNGIVNFYKFKFRPVTKNGRRDLKNLENVIRKDIYHGYDCPRILNSFLDTLKKVNRLLYLSFRNKIKFVPWAFYAIKI</sequence>
<dbReference type="EMBL" id="BKCP01005516">
    <property type="protein sequence ID" value="GER38503.1"/>
    <property type="molecule type" value="Genomic_DNA"/>
</dbReference>
<protein>
    <submittedName>
        <fullName evidence="1">Beta-adrenergic receptor kinase 1</fullName>
    </submittedName>
</protein>
<dbReference type="GO" id="GO:0016301">
    <property type="term" value="F:kinase activity"/>
    <property type="evidence" value="ECO:0007669"/>
    <property type="project" value="UniProtKB-KW"/>
</dbReference>
<evidence type="ECO:0000313" key="1">
    <source>
        <dbReference type="EMBL" id="GER38503.1"/>
    </source>
</evidence>
<proteinExistence type="predicted"/>
<organism evidence="1 2">
    <name type="scientific">Striga asiatica</name>
    <name type="common">Asiatic witchweed</name>
    <name type="synonym">Buchnera asiatica</name>
    <dbReference type="NCBI Taxonomy" id="4170"/>
    <lineage>
        <taxon>Eukaryota</taxon>
        <taxon>Viridiplantae</taxon>
        <taxon>Streptophyta</taxon>
        <taxon>Embryophyta</taxon>
        <taxon>Tracheophyta</taxon>
        <taxon>Spermatophyta</taxon>
        <taxon>Magnoliopsida</taxon>
        <taxon>eudicotyledons</taxon>
        <taxon>Gunneridae</taxon>
        <taxon>Pentapetalae</taxon>
        <taxon>asterids</taxon>
        <taxon>lamiids</taxon>
        <taxon>Lamiales</taxon>
        <taxon>Orobanchaceae</taxon>
        <taxon>Buchnereae</taxon>
        <taxon>Striga</taxon>
    </lineage>
</organism>
<accession>A0A5A7Q039</accession>
<keyword evidence="1" id="KW-0808">Transferase</keyword>
<dbReference type="AlphaFoldDB" id="A0A5A7Q039"/>
<gene>
    <name evidence="1" type="ORF">STAS_15032</name>
</gene>
<keyword evidence="1" id="KW-0675">Receptor</keyword>
<name>A0A5A7Q039_STRAF</name>
<evidence type="ECO:0000313" key="2">
    <source>
        <dbReference type="Proteomes" id="UP000325081"/>
    </source>
</evidence>
<comment type="caution">
    <text evidence="1">The sequence shown here is derived from an EMBL/GenBank/DDBJ whole genome shotgun (WGS) entry which is preliminary data.</text>
</comment>
<keyword evidence="2" id="KW-1185">Reference proteome</keyword>
<dbReference type="Proteomes" id="UP000325081">
    <property type="component" value="Unassembled WGS sequence"/>
</dbReference>
<keyword evidence="1" id="KW-0418">Kinase</keyword>
<reference evidence="2" key="1">
    <citation type="journal article" date="2019" name="Curr. Biol.">
        <title>Genome Sequence of Striga asiatica Provides Insight into the Evolution of Plant Parasitism.</title>
        <authorList>
            <person name="Yoshida S."/>
            <person name="Kim S."/>
            <person name="Wafula E.K."/>
            <person name="Tanskanen J."/>
            <person name="Kim Y.M."/>
            <person name="Honaas L."/>
            <person name="Yang Z."/>
            <person name="Spallek T."/>
            <person name="Conn C.E."/>
            <person name="Ichihashi Y."/>
            <person name="Cheong K."/>
            <person name="Cui S."/>
            <person name="Der J.P."/>
            <person name="Gundlach H."/>
            <person name="Jiao Y."/>
            <person name="Hori C."/>
            <person name="Ishida J.K."/>
            <person name="Kasahara H."/>
            <person name="Kiba T."/>
            <person name="Kim M.S."/>
            <person name="Koo N."/>
            <person name="Laohavisit A."/>
            <person name="Lee Y.H."/>
            <person name="Lumba S."/>
            <person name="McCourt P."/>
            <person name="Mortimer J.C."/>
            <person name="Mutuku J.M."/>
            <person name="Nomura T."/>
            <person name="Sasaki-Sekimoto Y."/>
            <person name="Seto Y."/>
            <person name="Wang Y."/>
            <person name="Wakatake T."/>
            <person name="Sakakibara H."/>
            <person name="Demura T."/>
            <person name="Yamaguchi S."/>
            <person name="Yoneyama K."/>
            <person name="Manabe R.I."/>
            <person name="Nelson D.C."/>
            <person name="Schulman A.H."/>
            <person name="Timko M.P."/>
            <person name="dePamphilis C.W."/>
            <person name="Choi D."/>
            <person name="Shirasu K."/>
        </authorList>
    </citation>
    <scope>NUCLEOTIDE SEQUENCE [LARGE SCALE GENOMIC DNA]</scope>
    <source>
        <strain evidence="2">cv. UVA1</strain>
    </source>
</reference>